<dbReference type="SUPFAM" id="SSF46911">
    <property type="entry name" value="Ribosomal protein S18"/>
    <property type="match status" value="1"/>
</dbReference>
<dbReference type="HAMAP" id="MF_00270">
    <property type="entry name" value="Ribosomal_bS18"/>
    <property type="match status" value="1"/>
</dbReference>
<dbReference type="GO" id="GO:0006412">
    <property type="term" value="P:translation"/>
    <property type="evidence" value="ECO:0007669"/>
    <property type="project" value="UniProtKB-UniRule"/>
</dbReference>
<dbReference type="InterPro" id="IPR001648">
    <property type="entry name" value="Ribosomal_bS18"/>
</dbReference>
<dbReference type="InterPro" id="IPR036870">
    <property type="entry name" value="Ribosomal_bS18_sf"/>
</dbReference>
<keyword evidence="4" id="KW-0694">RNA-binding</keyword>
<dbReference type="EMBL" id="KC684276">
    <property type="protein sequence ID" value="AGL12019.1"/>
    <property type="molecule type" value="Genomic_DNA"/>
</dbReference>
<evidence type="ECO:0000256" key="3">
    <source>
        <dbReference type="ARBA" id="ARBA00023274"/>
    </source>
</evidence>
<evidence type="ECO:0000256" key="4">
    <source>
        <dbReference type="HAMAP-Rule" id="MF_00270"/>
    </source>
</evidence>
<dbReference type="PANTHER" id="PTHR13479">
    <property type="entry name" value="30S RIBOSOMAL PROTEIN S18"/>
    <property type="match status" value="1"/>
</dbReference>
<geneLocation type="chloroplast" evidence="6"/>
<dbReference type="GO" id="GO:0005763">
    <property type="term" value="C:mitochondrial small ribosomal subunit"/>
    <property type="evidence" value="ECO:0007669"/>
    <property type="project" value="TreeGrafter"/>
</dbReference>
<proteinExistence type="inferred from homology"/>
<dbReference type="PANTHER" id="PTHR13479:SF40">
    <property type="entry name" value="SMALL RIBOSOMAL SUBUNIT PROTEIN BS18M"/>
    <property type="match status" value="1"/>
</dbReference>
<keyword evidence="6" id="KW-0150">Chloroplast</keyword>
<evidence type="ECO:0000313" key="6">
    <source>
        <dbReference type="EMBL" id="AGL12019.1"/>
    </source>
</evidence>
<keyword evidence="2 4" id="KW-0689">Ribosomal protein</keyword>
<comment type="subcellular location">
    <subcellularLocation>
        <location evidence="4">Plastid</location>
        <location evidence="4">Chloroplast</location>
    </subcellularLocation>
</comment>
<reference evidence="6" key="1">
    <citation type="journal article" date="2014" name="Phycologia">
        <title>Characterization of Euglenaformis gen. nov. and the chloroplast genome of Euglenaformis [Euglena] proxima (Euglenophyta).</title>
        <authorList>
            <person name="Bennett M.S."/>
            <person name="Wiegert K.E."/>
            <person name="Triemer R.E."/>
        </authorList>
    </citation>
    <scope>NUCLEOTIDE SEQUENCE</scope>
    <source>
        <strain evidence="6">SAG 1224-11a</strain>
    </source>
</reference>
<keyword evidence="6" id="KW-0934">Plastid</keyword>
<dbReference type="NCBIfam" id="TIGR00165">
    <property type="entry name" value="S18"/>
    <property type="match status" value="1"/>
</dbReference>
<dbReference type="Pfam" id="PF01084">
    <property type="entry name" value="Ribosomal_S18"/>
    <property type="match status" value="1"/>
</dbReference>
<dbReference type="GO" id="GO:0003735">
    <property type="term" value="F:structural constituent of ribosome"/>
    <property type="evidence" value="ECO:0007669"/>
    <property type="project" value="InterPro"/>
</dbReference>
<dbReference type="AlphaFoldDB" id="A0A023HI11"/>
<comment type="subunit">
    <text evidence="4">Part of the 30S ribosomal subunit.</text>
</comment>
<evidence type="ECO:0000256" key="5">
    <source>
        <dbReference type="RuleBase" id="RU003910"/>
    </source>
</evidence>
<dbReference type="PRINTS" id="PR00974">
    <property type="entry name" value="RIBOSOMALS18"/>
</dbReference>
<evidence type="ECO:0000256" key="2">
    <source>
        <dbReference type="ARBA" id="ARBA00022980"/>
    </source>
</evidence>
<dbReference type="RefSeq" id="YP_009032753.1">
    <property type="nucleotide sequence ID" value="NC_024154.1"/>
</dbReference>
<organism evidence="6">
    <name type="scientific">Euglenaformis proxima</name>
    <dbReference type="NCBI Taxonomy" id="299110"/>
    <lineage>
        <taxon>Eukaryota</taxon>
        <taxon>Discoba</taxon>
        <taxon>Euglenozoa</taxon>
        <taxon>Euglenida</taxon>
        <taxon>Spirocuta</taxon>
        <taxon>Euglenophyceae</taxon>
        <taxon>Euglenales</taxon>
        <taxon>Euglenaceae</taxon>
        <taxon>Euglenaformis</taxon>
    </lineage>
</organism>
<evidence type="ECO:0000256" key="1">
    <source>
        <dbReference type="ARBA" id="ARBA00005589"/>
    </source>
</evidence>
<dbReference type="GO" id="GO:0070181">
    <property type="term" value="F:small ribosomal subunit rRNA binding"/>
    <property type="evidence" value="ECO:0007669"/>
    <property type="project" value="TreeGrafter"/>
</dbReference>
<protein>
    <recommendedName>
        <fullName evidence="4">Small ribosomal subunit protein bS18c</fullName>
    </recommendedName>
</protein>
<comment type="similarity">
    <text evidence="1 4 5">Belongs to the bacterial ribosomal protein bS18 family.</text>
</comment>
<dbReference type="Gene3D" id="4.10.640.10">
    <property type="entry name" value="Ribosomal protein S18"/>
    <property type="match status" value="1"/>
</dbReference>
<sequence>MLSPFTYICFLLLKYSEVIDYKNVYLLRKFITIQGKIIPRNINKLSSKQHRFIMKAVKKSRIIGILPFVNKELL</sequence>
<dbReference type="GO" id="GO:0009507">
    <property type="term" value="C:chloroplast"/>
    <property type="evidence" value="ECO:0007669"/>
    <property type="project" value="UniProtKB-SubCell"/>
</dbReference>
<gene>
    <name evidence="4 6" type="primary">rps18</name>
</gene>
<dbReference type="GeneID" id="19522611"/>
<keyword evidence="4" id="KW-0699">rRNA-binding</keyword>
<name>A0A023HI11_9EUGL</name>
<keyword evidence="3 4" id="KW-0687">Ribonucleoprotein</keyword>
<accession>A0A023HI11</accession>